<evidence type="ECO:0000313" key="3">
    <source>
        <dbReference type="Proteomes" id="UP000036958"/>
    </source>
</evidence>
<organism evidence="2 3">
    <name type="scientific">Sunxiuqinia dokdonensis</name>
    <dbReference type="NCBI Taxonomy" id="1409788"/>
    <lineage>
        <taxon>Bacteria</taxon>
        <taxon>Pseudomonadati</taxon>
        <taxon>Bacteroidota</taxon>
        <taxon>Bacteroidia</taxon>
        <taxon>Marinilabiliales</taxon>
        <taxon>Prolixibacteraceae</taxon>
        <taxon>Sunxiuqinia</taxon>
    </lineage>
</organism>
<evidence type="ECO:0000313" key="2">
    <source>
        <dbReference type="EMBL" id="KOH44561.1"/>
    </source>
</evidence>
<dbReference type="PANTHER" id="PTHR31303">
    <property type="entry name" value="CTP-DEPENDENT DIACYLGLYCEROL KINASE 1"/>
    <property type="match status" value="1"/>
</dbReference>
<proteinExistence type="predicted"/>
<dbReference type="STRING" id="1409788.NC99_26400"/>
<dbReference type="Pfam" id="PF01148">
    <property type="entry name" value="CTP_transf_1"/>
    <property type="match status" value="1"/>
</dbReference>
<feature type="transmembrane region" description="Helical" evidence="1">
    <location>
        <begin position="114"/>
        <end position="136"/>
    </location>
</feature>
<keyword evidence="2" id="KW-0548">Nucleotidyltransferase</keyword>
<dbReference type="Proteomes" id="UP000036958">
    <property type="component" value="Unassembled WGS sequence"/>
</dbReference>
<feature type="transmembrane region" description="Helical" evidence="1">
    <location>
        <begin position="61"/>
        <end position="79"/>
    </location>
</feature>
<keyword evidence="1" id="KW-0812">Transmembrane</keyword>
<name>A0A0L8V7Z0_9BACT</name>
<feature type="transmembrane region" description="Helical" evidence="1">
    <location>
        <begin position="6"/>
        <end position="26"/>
    </location>
</feature>
<dbReference type="AlphaFoldDB" id="A0A0L8V7Z0"/>
<protein>
    <submittedName>
        <fullName evidence="2">Phosphatidate cytidylyltransferase</fullName>
    </submittedName>
</protein>
<dbReference type="OrthoDB" id="1117602at2"/>
<keyword evidence="3" id="KW-1185">Reference proteome</keyword>
<gene>
    <name evidence="2" type="ORF">NC99_26400</name>
</gene>
<feature type="transmembrane region" description="Helical" evidence="1">
    <location>
        <begin position="183"/>
        <end position="202"/>
    </location>
</feature>
<dbReference type="GO" id="GO:0004143">
    <property type="term" value="F:ATP-dependent diacylglycerol kinase activity"/>
    <property type="evidence" value="ECO:0007669"/>
    <property type="project" value="InterPro"/>
</dbReference>
<dbReference type="InterPro" id="IPR037997">
    <property type="entry name" value="Dgk1-like"/>
</dbReference>
<feature type="transmembrane region" description="Helical" evidence="1">
    <location>
        <begin position="38"/>
        <end position="55"/>
    </location>
</feature>
<sequence>MGNVIVLSFVYLIGIVLLLAFNEINYRRLRLKGEFTRKFAHFTATLAVVPFPYIFPSHGYVLVLALLFFAALFITQYSKQLKSIHDIERKSIGSYLLPLSIYLTFLIADLQGNKFLFILPMLILAICDPMAAILGINITEYNGRIKLFGKKLNKTWLGSGAFLVTSFITSIIAIYFHTELFDLKTFWLALAIAVASTLAELISWRGSDNLTIPLSVVLMLILFL</sequence>
<feature type="transmembrane region" description="Helical" evidence="1">
    <location>
        <begin position="156"/>
        <end position="177"/>
    </location>
</feature>
<keyword evidence="2" id="KW-0808">Transferase</keyword>
<dbReference type="PANTHER" id="PTHR31303:SF1">
    <property type="entry name" value="CTP-DEPENDENT DIACYLGLYCEROL KINASE 1"/>
    <property type="match status" value="1"/>
</dbReference>
<feature type="transmembrane region" description="Helical" evidence="1">
    <location>
        <begin position="91"/>
        <end position="108"/>
    </location>
</feature>
<keyword evidence="1" id="KW-0472">Membrane</keyword>
<reference evidence="3" key="1">
    <citation type="submission" date="2015-07" db="EMBL/GenBank/DDBJ databases">
        <title>Genome sequencing of Sunxiuqinia dokdonensis strain SK.</title>
        <authorList>
            <person name="Ahn S."/>
            <person name="Kim B.-C."/>
        </authorList>
    </citation>
    <scope>NUCLEOTIDE SEQUENCE [LARGE SCALE GENOMIC DNA]</scope>
    <source>
        <strain evidence="3">SK</strain>
    </source>
</reference>
<keyword evidence="1" id="KW-1133">Transmembrane helix</keyword>
<accession>A0A0L8V7Z0</accession>
<comment type="caution">
    <text evidence="2">The sequence shown here is derived from an EMBL/GenBank/DDBJ whole genome shotgun (WGS) entry which is preliminary data.</text>
</comment>
<evidence type="ECO:0000256" key="1">
    <source>
        <dbReference type="SAM" id="Phobius"/>
    </source>
</evidence>
<dbReference type="RefSeq" id="WP_053184043.1">
    <property type="nucleotide sequence ID" value="NZ_LGIA01000160.1"/>
</dbReference>
<dbReference type="EMBL" id="LGIA01000160">
    <property type="protein sequence ID" value="KOH44561.1"/>
    <property type="molecule type" value="Genomic_DNA"/>
</dbReference>
<dbReference type="GO" id="GO:0016779">
    <property type="term" value="F:nucleotidyltransferase activity"/>
    <property type="evidence" value="ECO:0007669"/>
    <property type="project" value="UniProtKB-KW"/>
</dbReference>